<dbReference type="GO" id="GO:0016787">
    <property type="term" value="F:hydrolase activity"/>
    <property type="evidence" value="ECO:0007669"/>
    <property type="project" value="UniProtKB-KW"/>
</dbReference>
<dbReference type="GO" id="GO:0016075">
    <property type="term" value="P:rRNA catabolic process"/>
    <property type="evidence" value="ECO:0007669"/>
    <property type="project" value="TreeGrafter"/>
</dbReference>
<comment type="similarity">
    <text evidence="1 3">Belongs to the PemK/MazF family.</text>
</comment>
<dbReference type="InterPro" id="IPR003477">
    <property type="entry name" value="PemK-like"/>
</dbReference>
<dbReference type="PIRSF" id="PIRSF033490">
    <property type="entry name" value="MazF"/>
    <property type="match status" value="1"/>
</dbReference>
<keyword evidence="3" id="KW-0378">Hydrolase</keyword>
<keyword evidence="2" id="KW-1277">Toxin-antitoxin system</keyword>
<dbReference type="Proteomes" id="UP000325415">
    <property type="component" value="Unassembled WGS sequence"/>
</dbReference>
<evidence type="ECO:0000256" key="2">
    <source>
        <dbReference type="ARBA" id="ARBA00022649"/>
    </source>
</evidence>
<dbReference type="GO" id="GO:0004521">
    <property type="term" value="F:RNA endonuclease activity"/>
    <property type="evidence" value="ECO:0007669"/>
    <property type="project" value="TreeGrafter"/>
</dbReference>
<dbReference type="SUPFAM" id="SSF50118">
    <property type="entry name" value="Cell growth inhibitor/plasmid maintenance toxic component"/>
    <property type="match status" value="1"/>
</dbReference>
<dbReference type="GO" id="GO:0003677">
    <property type="term" value="F:DNA binding"/>
    <property type="evidence" value="ECO:0007669"/>
    <property type="project" value="InterPro"/>
</dbReference>
<dbReference type="OrthoDB" id="9808744at2"/>
<dbReference type="Gene3D" id="2.30.30.110">
    <property type="match status" value="1"/>
</dbReference>
<reference evidence="4 5" key="1">
    <citation type="submission" date="2018-04" db="EMBL/GenBank/DDBJ databases">
        <authorList>
            <person name="Eckel V.P."/>
            <person name="Vogel R.F."/>
        </authorList>
    </citation>
    <scope>NUCLEOTIDE SEQUENCE [LARGE SCALE GENOMIC DNA]</scope>
    <source>
        <strain evidence="5">TMW 2.1764</strain>
    </source>
</reference>
<dbReference type="GeneID" id="78127268"/>
<dbReference type="RefSeq" id="WP_152580818.1">
    <property type="nucleotide sequence ID" value="NZ_JALCCS010000041.1"/>
</dbReference>
<keyword evidence="3" id="KW-0255">Endonuclease</keyword>
<name>A0A5N6S1D1_9BIFI</name>
<protein>
    <recommendedName>
        <fullName evidence="3">mRNA interferase</fullName>
        <ecNumber evidence="3">3.1.-.-</ecNumber>
    </recommendedName>
</protein>
<dbReference type="PANTHER" id="PTHR33988">
    <property type="entry name" value="ENDORIBONUCLEASE MAZF-RELATED"/>
    <property type="match status" value="1"/>
</dbReference>
<accession>A0A5N6S1D1</accession>
<keyword evidence="5" id="KW-1185">Reference proteome</keyword>
<evidence type="ECO:0000313" key="5">
    <source>
        <dbReference type="Proteomes" id="UP000325415"/>
    </source>
</evidence>
<organism evidence="4 5">
    <name type="scientific">Bifidobacterium tibiigranuli</name>
    <dbReference type="NCBI Taxonomy" id="2172043"/>
    <lineage>
        <taxon>Bacteria</taxon>
        <taxon>Bacillati</taxon>
        <taxon>Actinomycetota</taxon>
        <taxon>Actinomycetes</taxon>
        <taxon>Bifidobacteriales</taxon>
        <taxon>Bifidobacteriaceae</taxon>
        <taxon>Bifidobacterium</taxon>
    </lineage>
</organism>
<dbReference type="GO" id="GO:0006402">
    <property type="term" value="P:mRNA catabolic process"/>
    <property type="evidence" value="ECO:0007669"/>
    <property type="project" value="TreeGrafter"/>
</dbReference>
<proteinExistence type="inferred from homology"/>
<comment type="caution">
    <text evidence="4">The sequence shown here is derived from an EMBL/GenBank/DDBJ whole genome shotgun (WGS) entry which is preliminary data.</text>
</comment>
<dbReference type="Pfam" id="PF02452">
    <property type="entry name" value="PemK_toxin"/>
    <property type="match status" value="1"/>
</dbReference>
<keyword evidence="3" id="KW-0540">Nuclease</keyword>
<evidence type="ECO:0000313" key="4">
    <source>
        <dbReference type="EMBL" id="KAE8128466.1"/>
    </source>
</evidence>
<dbReference type="AlphaFoldDB" id="A0A5N6S1D1"/>
<evidence type="ECO:0000256" key="3">
    <source>
        <dbReference type="PIRNR" id="PIRNR033490"/>
    </source>
</evidence>
<comment type="function">
    <text evidence="3">Toxic component of a type II toxin-antitoxin (TA) system.</text>
</comment>
<sequence>MTPRFRYGDVLWVDLDPAAGHEQTKRRPVVVISNDAFNRRSGLTMVVPISHTDNHYPLHIEVGAVPDERMTGERIRGWAQAEQLKSLDLEARNAVKVSTLADDALTQIVETILGCLIQPEMTIVNY</sequence>
<dbReference type="InterPro" id="IPR011067">
    <property type="entry name" value="Plasmid_toxin/cell-grow_inhib"/>
</dbReference>
<evidence type="ECO:0000256" key="1">
    <source>
        <dbReference type="ARBA" id="ARBA00007521"/>
    </source>
</evidence>
<dbReference type="EMBL" id="QDAG01000005">
    <property type="protein sequence ID" value="KAE8128466.1"/>
    <property type="molecule type" value="Genomic_DNA"/>
</dbReference>
<gene>
    <name evidence="4" type="ORF">DDE84_06180</name>
</gene>
<dbReference type="EC" id="3.1.-.-" evidence="3"/>